<accession>A0ABT9BB44</accession>
<dbReference type="Proteomes" id="UP001176429">
    <property type="component" value="Unassembled WGS sequence"/>
</dbReference>
<keyword evidence="4" id="KW-1185">Reference proteome</keyword>
<organism evidence="3 4">
    <name type="scientific">Hymenobacter aranciens</name>
    <dbReference type="NCBI Taxonomy" id="3063996"/>
    <lineage>
        <taxon>Bacteria</taxon>
        <taxon>Pseudomonadati</taxon>
        <taxon>Bacteroidota</taxon>
        <taxon>Cytophagia</taxon>
        <taxon>Cytophagales</taxon>
        <taxon>Hymenobacteraceae</taxon>
        <taxon>Hymenobacter</taxon>
    </lineage>
</organism>
<evidence type="ECO:0000256" key="2">
    <source>
        <dbReference type="SAM" id="SignalP"/>
    </source>
</evidence>
<proteinExistence type="predicted"/>
<protein>
    <recommendedName>
        <fullName evidence="5">DUF4919 domain-containing protein</fullName>
    </recommendedName>
</protein>
<feature type="region of interest" description="Disordered" evidence="1">
    <location>
        <begin position="54"/>
        <end position="75"/>
    </location>
</feature>
<evidence type="ECO:0000313" key="4">
    <source>
        <dbReference type="Proteomes" id="UP001176429"/>
    </source>
</evidence>
<sequence length="246" mass="26126">MKRSLILLAGALLGTVGSAQAQMSPDLIMENYNNNIQVITSGIINKSMLDNAMERNGNGGTSARSKTRATRPAVSTAYKSTPALRQQTVQSYANRLKTSNPSGAQAVTAAFGPGKYDYGHVYRGILDGTGLRDNDAADALAAYMLMGYAIVHNIQDGKAITVPMARGVRAQVAPLLAANSQARGRAAQLGEEMKLQTVIVQGGWQSAIKEGKLTAYQQSIGQLFKTQYGLDLSQLKLTSQGFVAGK</sequence>
<name>A0ABT9BB44_9BACT</name>
<gene>
    <name evidence="3" type="ORF">Q5H93_12170</name>
</gene>
<reference evidence="3" key="1">
    <citation type="submission" date="2023-07" db="EMBL/GenBank/DDBJ databases">
        <authorList>
            <person name="Kim M.K."/>
        </authorList>
    </citation>
    <scope>NUCLEOTIDE SEQUENCE</scope>
    <source>
        <strain evidence="3">ASUV-10-1</strain>
    </source>
</reference>
<dbReference type="RefSeq" id="WP_305006801.1">
    <property type="nucleotide sequence ID" value="NZ_JAUQSY010000007.1"/>
</dbReference>
<feature type="chain" id="PRO_5045094752" description="DUF4919 domain-containing protein" evidence="2">
    <location>
        <begin position="22"/>
        <end position="246"/>
    </location>
</feature>
<evidence type="ECO:0008006" key="5">
    <source>
        <dbReference type="Google" id="ProtNLM"/>
    </source>
</evidence>
<feature type="signal peptide" evidence="2">
    <location>
        <begin position="1"/>
        <end position="21"/>
    </location>
</feature>
<comment type="caution">
    <text evidence="3">The sequence shown here is derived from an EMBL/GenBank/DDBJ whole genome shotgun (WGS) entry which is preliminary data.</text>
</comment>
<keyword evidence="2" id="KW-0732">Signal</keyword>
<dbReference type="EMBL" id="JAUQSY010000007">
    <property type="protein sequence ID" value="MDO7875490.1"/>
    <property type="molecule type" value="Genomic_DNA"/>
</dbReference>
<evidence type="ECO:0000313" key="3">
    <source>
        <dbReference type="EMBL" id="MDO7875490.1"/>
    </source>
</evidence>
<evidence type="ECO:0000256" key="1">
    <source>
        <dbReference type="SAM" id="MobiDB-lite"/>
    </source>
</evidence>